<dbReference type="GO" id="GO:0004311">
    <property type="term" value="F:geranylgeranyl diphosphate synthase activity"/>
    <property type="evidence" value="ECO:0007669"/>
    <property type="project" value="InterPro"/>
</dbReference>
<dbReference type="PROSITE" id="PS01044">
    <property type="entry name" value="SQUALEN_PHYTOEN_SYN_1"/>
    <property type="match status" value="1"/>
</dbReference>
<dbReference type="SFLD" id="SFLDG01018">
    <property type="entry name" value="Squalene/Phytoene_Synthase_Lik"/>
    <property type="match status" value="1"/>
</dbReference>
<proteinExistence type="predicted"/>
<dbReference type="PROSITE" id="PS01045">
    <property type="entry name" value="SQUALEN_PHYTOEN_SYN_2"/>
    <property type="match status" value="1"/>
</dbReference>
<keyword evidence="2" id="KW-0808">Transferase</keyword>
<dbReference type="EMBL" id="CP016808">
    <property type="protein sequence ID" value="ANY69991.1"/>
    <property type="molecule type" value="Genomic_DNA"/>
</dbReference>
<dbReference type="SFLD" id="SFLDG01212">
    <property type="entry name" value="Phytoene_synthase_like"/>
    <property type="match status" value="1"/>
</dbReference>
<sequence>MEAAFSLNQCEAMIRKGSSSFYKAFGFLPSPRKEAVYVIYAFCRMIDNAVDEPEQSPYTIDELEEQFTHLEQADGHFIWPALRWLFHHFSVSKQPFFRQMEGQRRDLVLTHYETMEQLEEYCYLVAGTVGEMLLPVLHNHPDEQIVEAGIYLGKAMQIVNIVRDVGEDQGLGRRYLPLELLQQHGYSEQSFEAGVIDDHFRSLIHALERQAKDWFLKGLANISSYPPASAFAVELAAGFYGAILDQVIANRYEVFAKRAVVGPLAKLKIYKSIKEKYMADVVLESGAVSL</sequence>
<accession>A0A1B2DQK5</accession>
<gene>
    <name evidence="4" type="ORF">BBD42_28430</name>
</gene>
<dbReference type="InterPro" id="IPR044843">
    <property type="entry name" value="Trans_IPPS_bact-type"/>
</dbReference>
<dbReference type="InterPro" id="IPR033904">
    <property type="entry name" value="Trans_IPPS_HH"/>
</dbReference>
<dbReference type="InterPro" id="IPR008949">
    <property type="entry name" value="Isoprenoid_synthase_dom_sf"/>
</dbReference>
<organism evidence="4">
    <name type="scientific">Paenibacillus sp. BIHB 4019</name>
    <dbReference type="NCBI Taxonomy" id="1870819"/>
    <lineage>
        <taxon>Bacteria</taxon>
        <taxon>Bacillati</taxon>
        <taxon>Bacillota</taxon>
        <taxon>Bacilli</taxon>
        <taxon>Bacillales</taxon>
        <taxon>Paenibacillaceae</taxon>
        <taxon>Paenibacillus</taxon>
    </lineage>
</organism>
<dbReference type="Gene3D" id="1.10.600.10">
    <property type="entry name" value="Farnesyl Diphosphate Synthase"/>
    <property type="match status" value="1"/>
</dbReference>
<dbReference type="SUPFAM" id="SSF48576">
    <property type="entry name" value="Terpenoid synthases"/>
    <property type="match status" value="1"/>
</dbReference>
<name>A0A1B2DQK5_9BACL</name>
<dbReference type="RefSeq" id="WP_099520940.1">
    <property type="nucleotide sequence ID" value="NZ_CP016808.1"/>
</dbReference>
<keyword evidence="3" id="KW-0125">Carotenoid biosynthesis</keyword>
<evidence type="ECO:0000256" key="3">
    <source>
        <dbReference type="ARBA" id="ARBA00022746"/>
    </source>
</evidence>
<evidence type="ECO:0000256" key="1">
    <source>
        <dbReference type="ARBA" id="ARBA00004829"/>
    </source>
</evidence>
<evidence type="ECO:0000313" key="4">
    <source>
        <dbReference type="EMBL" id="ANY69991.1"/>
    </source>
</evidence>
<dbReference type="GO" id="GO:0016117">
    <property type="term" value="P:carotenoid biosynthetic process"/>
    <property type="evidence" value="ECO:0007669"/>
    <property type="project" value="UniProtKB-KW"/>
</dbReference>
<dbReference type="GO" id="GO:0051996">
    <property type="term" value="F:squalene synthase [NAD(P)H] activity"/>
    <property type="evidence" value="ECO:0007669"/>
    <property type="project" value="InterPro"/>
</dbReference>
<dbReference type="SFLD" id="SFLDS00005">
    <property type="entry name" value="Isoprenoid_Synthase_Type_I"/>
    <property type="match status" value="1"/>
</dbReference>
<dbReference type="PANTHER" id="PTHR31480">
    <property type="entry name" value="BIFUNCTIONAL LYCOPENE CYCLASE/PHYTOENE SYNTHASE"/>
    <property type="match status" value="1"/>
</dbReference>
<evidence type="ECO:0000256" key="2">
    <source>
        <dbReference type="ARBA" id="ARBA00022679"/>
    </source>
</evidence>
<dbReference type="InterPro" id="IPR002060">
    <property type="entry name" value="Squ/phyt_synthse"/>
</dbReference>
<dbReference type="AlphaFoldDB" id="A0A1B2DQK5"/>
<comment type="pathway">
    <text evidence="1">Carotenoid biosynthesis.</text>
</comment>
<dbReference type="InterPro" id="IPR019845">
    <property type="entry name" value="Squalene/phytoene_synthase_CS"/>
</dbReference>
<reference evidence="4" key="1">
    <citation type="submission" date="2016-08" db="EMBL/GenBank/DDBJ databases">
        <title>Complete Genome Seqeunce of Paenibacillus sp. BIHB 4019 from tea rhizoplane.</title>
        <authorList>
            <person name="Thakur R."/>
            <person name="Swarnkar M.K."/>
            <person name="Gulati A."/>
        </authorList>
    </citation>
    <scope>NUCLEOTIDE SEQUENCE [LARGE SCALE GENOMIC DNA]</scope>
    <source>
        <strain evidence="4">BIHB4019</strain>
    </source>
</reference>
<protein>
    <submittedName>
        <fullName evidence="4">Uncharacterized protein</fullName>
    </submittedName>
</protein>
<dbReference type="Pfam" id="PF00494">
    <property type="entry name" value="SQS_PSY"/>
    <property type="match status" value="1"/>
</dbReference>
<dbReference type="CDD" id="cd00683">
    <property type="entry name" value="Trans_IPPS_HH"/>
    <property type="match status" value="1"/>
</dbReference>